<evidence type="ECO:0000313" key="3">
    <source>
        <dbReference type="Proteomes" id="UP000018291"/>
    </source>
</evidence>
<dbReference type="HOGENOM" id="CLU_023845_0_5_11"/>
<dbReference type="CDD" id="cd04186">
    <property type="entry name" value="GT_2_like_c"/>
    <property type="match status" value="1"/>
</dbReference>
<dbReference type="AlphaFoldDB" id="R4YWY0"/>
<dbReference type="STRING" id="1229780.BN381_130327"/>
<comment type="caution">
    <text evidence="2">The sequence shown here is derived from an EMBL/GenBank/DDBJ whole genome shotgun (WGS) entry which is preliminary data.</text>
</comment>
<gene>
    <name evidence="2" type="ORF">BN381_130327</name>
</gene>
<dbReference type="PANTHER" id="PTHR43179">
    <property type="entry name" value="RHAMNOSYLTRANSFERASE WBBL"/>
    <property type="match status" value="1"/>
</dbReference>
<reference evidence="2 3" key="1">
    <citation type="journal article" date="2013" name="ISME J.">
        <title>Metabolic model for the filamentous 'Candidatus Microthrix parvicella' based on genomic and metagenomic analyses.</title>
        <authorList>
            <person name="Jon McIlroy S."/>
            <person name="Kristiansen R."/>
            <person name="Albertsen M."/>
            <person name="Michael Karst S."/>
            <person name="Rossetti S."/>
            <person name="Lund Nielsen J."/>
            <person name="Tandoi V."/>
            <person name="James Seviour R."/>
            <person name="Nielsen P.H."/>
        </authorList>
    </citation>
    <scope>NUCLEOTIDE SEQUENCE [LARGE SCALE GENOMIC DNA]</scope>
    <source>
        <strain evidence="2 3">RN1</strain>
    </source>
</reference>
<protein>
    <submittedName>
        <fullName evidence="2">Putative Glycosyl transferase</fullName>
    </submittedName>
</protein>
<dbReference type="SUPFAM" id="SSF53448">
    <property type="entry name" value="Nucleotide-diphospho-sugar transferases"/>
    <property type="match status" value="1"/>
</dbReference>
<dbReference type="GO" id="GO:0016740">
    <property type="term" value="F:transferase activity"/>
    <property type="evidence" value="ECO:0007669"/>
    <property type="project" value="UniProtKB-KW"/>
</dbReference>
<dbReference type="RefSeq" id="WP_012224456.1">
    <property type="nucleotide sequence ID" value="NZ_HG422565.1"/>
</dbReference>
<organism evidence="2 3">
    <name type="scientific">Candidatus Neomicrothrix parvicella RN1</name>
    <dbReference type="NCBI Taxonomy" id="1229780"/>
    <lineage>
        <taxon>Bacteria</taxon>
        <taxon>Bacillati</taxon>
        <taxon>Actinomycetota</taxon>
        <taxon>Acidimicrobiia</taxon>
        <taxon>Acidimicrobiales</taxon>
        <taxon>Microthrixaceae</taxon>
        <taxon>Candidatus Neomicrothrix</taxon>
    </lineage>
</organism>
<keyword evidence="3" id="KW-1185">Reference proteome</keyword>
<accession>R4YWY0</accession>
<keyword evidence="2" id="KW-0808">Transferase</keyword>
<dbReference type="InterPro" id="IPR029044">
    <property type="entry name" value="Nucleotide-diphossugar_trans"/>
</dbReference>
<name>R4YWY0_9ACTN</name>
<dbReference type="Proteomes" id="UP000018291">
    <property type="component" value="Unassembled WGS sequence"/>
</dbReference>
<evidence type="ECO:0000313" key="2">
    <source>
        <dbReference type="EMBL" id="CCM62769.1"/>
    </source>
</evidence>
<dbReference type="PANTHER" id="PTHR43179:SF7">
    <property type="entry name" value="RHAMNOSYLTRANSFERASE WBBL"/>
    <property type="match status" value="1"/>
</dbReference>
<feature type="domain" description="Glycosyltransferase 2-like" evidence="1">
    <location>
        <begin position="7"/>
        <end position="138"/>
    </location>
</feature>
<dbReference type="Pfam" id="PF00535">
    <property type="entry name" value="Glycos_transf_2"/>
    <property type="match status" value="1"/>
</dbReference>
<proteinExistence type="predicted"/>
<dbReference type="EMBL" id="CANL01000005">
    <property type="protein sequence ID" value="CCM62769.1"/>
    <property type="molecule type" value="Genomic_DNA"/>
</dbReference>
<sequence length="318" mass="34616">MTDLTTVIVNWNTKNLLDDCIASVRSEVPEGFAHQLVVVDNHSHDGSAAWIRDRHPDVTLIESPENAGFCRANNLALRATDSEFVLLINTDARLTPGSFRAMLGHLERDPNAAIVGPRLEYGDGSFQRWTAGAPIGLRSMAAYLFGLDRLPGRLPGCEGIYVGHDTATSFRPGWVSSAVMLIRREGLDDFGLLDDTIFVYMDDVDLCHRARAAGWNVWYAADATAVHLMGASTKRVTGKASPEALRALNRWFARIHGDGRGRVLRALEVVGFGGRAAAYSGAAVGFRRDADRSAEARAQADAHFVHLKLALEAIDAAH</sequence>
<dbReference type="InterPro" id="IPR001173">
    <property type="entry name" value="Glyco_trans_2-like"/>
</dbReference>
<dbReference type="eggNOG" id="COG1216">
    <property type="taxonomic scope" value="Bacteria"/>
</dbReference>
<evidence type="ECO:0000259" key="1">
    <source>
        <dbReference type="Pfam" id="PF00535"/>
    </source>
</evidence>
<dbReference type="Gene3D" id="3.90.550.10">
    <property type="entry name" value="Spore Coat Polysaccharide Biosynthesis Protein SpsA, Chain A"/>
    <property type="match status" value="1"/>
</dbReference>